<dbReference type="eggNOG" id="COG3747">
    <property type="taxonomic scope" value="Bacteria"/>
</dbReference>
<dbReference type="STRING" id="1122214.Mame_01157"/>
<proteinExistence type="predicted"/>
<dbReference type="EMBL" id="CP020330">
    <property type="protein sequence ID" value="AQZ50527.1"/>
    <property type="molecule type" value="Genomic_DNA"/>
</dbReference>
<evidence type="ECO:0000313" key="2">
    <source>
        <dbReference type="Proteomes" id="UP000191135"/>
    </source>
</evidence>
<dbReference type="RefSeq" id="WP_018066073.1">
    <property type="nucleotide sequence ID" value="NZ_AQWH01000019.1"/>
</dbReference>
<dbReference type="InterPro" id="IPR006448">
    <property type="entry name" value="Phage_term_ssu_P27"/>
</dbReference>
<dbReference type="NCBIfam" id="TIGR01558">
    <property type="entry name" value="sm_term_P27"/>
    <property type="match status" value="1"/>
</dbReference>
<reference evidence="1 2" key="1">
    <citation type="submission" date="2017-03" db="EMBL/GenBank/DDBJ databases">
        <title>Foreign affairs: Plasmid Transfer between Roseobacters and Rhizobia.</title>
        <authorList>
            <person name="Bartling P."/>
            <person name="Bunk B."/>
            <person name="Overmann J."/>
            <person name="Brinkmann H."/>
            <person name="Petersen J."/>
        </authorList>
    </citation>
    <scope>NUCLEOTIDE SEQUENCE [LARGE SCALE GENOMIC DNA]</scope>
    <source>
        <strain evidence="1 2">MACL11</strain>
    </source>
</reference>
<keyword evidence="2" id="KW-1185">Reference proteome</keyword>
<evidence type="ECO:0000313" key="1">
    <source>
        <dbReference type="EMBL" id="AQZ50527.1"/>
    </source>
</evidence>
<sequence length="137" mass="15136">MSTRGRKADPREIQDALTEVPEMPESLNATMLEEWKTVAGDLVDRKLLTEAMLGSVESYVRARWNERLAQRAIDEHGVLIKSADESLKQNPACSLLGKSQAIIIRLSAELGLTPASRARGGMAPKEQDDDLLSLFDM</sequence>
<accession>A0A1U9YYL0</accession>
<dbReference type="Proteomes" id="UP000191135">
    <property type="component" value="Chromosome"/>
</dbReference>
<name>A0A1U9YYL0_9HYPH</name>
<dbReference type="Pfam" id="PF05119">
    <property type="entry name" value="Terminase_4"/>
    <property type="match status" value="1"/>
</dbReference>
<dbReference type="AlphaFoldDB" id="A0A1U9YYL0"/>
<organism evidence="1 2">
    <name type="scientific">Martelella mediterranea DSM 17316</name>
    <dbReference type="NCBI Taxonomy" id="1122214"/>
    <lineage>
        <taxon>Bacteria</taxon>
        <taxon>Pseudomonadati</taxon>
        <taxon>Pseudomonadota</taxon>
        <taxon>Alphaproteobacteria</taxon>
        <taxon>Hyphomicrobiales</taxon>
        <taxon>Aurantimonadaceae</taxon>
        <taxon>Martelella</taxon>
    </lineage>
</organism>
<dbReference type="OrthoDB" id="7843333at2"/>
<gene>
    <name evidence="1" type="ORF">Mame_01157</name>
</gene>
<dbReference type="KEGG" id="mmed:Mame_01157"/>
<protein>
    <submittedName>
        <fullName evidence="1">Putative phage terminase, small subunit, P27 family</fullName>
    </submittedName>
</protein>